<dbReference type="PROSITE" id="PS51253">
    <property type="entry name" value="HTH_CENPB"/>
    <property type="match status" value="1"/>
</dbReference>
<dbReference type="OrthoDB" id="7614779at2759"/>
<dbReference type="GO" id="GO:0003677">
    <property type="term" value="F:DNA binding"/>
    <property type="evidence" value="ECO:0007669"/>
    <property type="project" value="UniProtKB-KW"/>
</dbReference>
<evidence type="ECO:0000256" key="1">
    <source>
        <dbReference type="ARBA" id="ARBA00023125"/>
    </source>
</evidence>
<protein>
    <recommendedName>
        <fullName evidence="2">HTH CENPB-type domain-containing protein</fullName>
    </recommendedName>
</protein>
<dbReference type="Pfam" id="PF03221">
    <property type="entry name" value="HTH_Tnp_Tc5"/>
    <property type="match status" value="1"/>
</dbReference>
<accession>A0A9D4ZCZ0</accession>
<keyword evidence="1" id="KW-0238">DNA-binding</keyword>
<reference evidence="3" key="1">
    <citation type="submission" date="2021-01" db="EMBL/GenBank/DDBJ databases">
        <title>Adiantum capillus-veneris genome.</title>
        <authorList>
            <person name="Fang Y."/>
            <person name="Liao Q."/>
        </authorList>
    </citation>
    <scope>NUCLEOTIDE SEQUENCE</scope>
    <source>
        <strain evidence="3">H3</strain>
        <tissue evidence="3">Leaf</tissue>
    </source>
</reference>
<evidence type="ECO:0000313" key="4">
    <source>
        <dbReference type="Proteomes" id="UP000886520"/>
    </source>
</evidence>
<dbReference type="Proteomes" id="UP000886520">
    <property type="component" value="Chromosome 15"/>
</dbReference>
<evidence type="ECO:0000313" key="3">
    <source>
        <dbReference type="EMBL" id="KAI5068920.1"/>
    </source>
</evidence>
<dbReference type="InterPro" id="IPR006600">
    <property type="entry name" value="HTH_CenpB_DNA-bd_dom"/>
</dbReference>
<comment type="caution">
    <text evidence="3">The sequence shown here is derived from an EMBL/GenBank/DDBJ whole genome shotgun (WGS) entry which is preliminary data.</text>
</comment>
<organism evidence="3 4">
    <name type="scientific">Adiantum capillus-veneris</name>
    <name type="common">Maidenhair fern</name>
    <dbReference type="NCBI Taxonomy" id="13818"/>
    <lineage>
        <taxon>Eukaryota</taxon>
        <taxon>Viridiplantae</taxon>
        <taxon>Streptophyta</taxon>
        <taxon>Embryophyta</taxon>
        <taxon>Tracheophyta</taxon>
        <taxon>Polypodiopsida</taxon>
        <taxon>Polypodiidae</taxon>
        <taxon>Polypodiales</taxon>
        <taxon>Pteridineae</taxon>
        <taxon>Pteridaceae</taxon>
        <taxon>Vittarioideae</taxon>
        <taxon>Adiantum</taxon>
    </lineage>
</organism>
<proteinExistence type="predicted"/>
<dbReference type="AlphaFoldDB" id="A0A9D4ZCZ0"/>
<evidence type="ECO:0000259" key="2">
    <source>
        <dbReference type="PROSITE" id="PS51253"/>
    </source>
</evidence>
<keyword evidence="4" id="KW-1185">Reference proteome</keyword>
<feature type="domain" description="HTH CENPB-type" evidence="2">
    <location>
        <begin position="39"/>
        <end position="112"/>
    </location>
</feature>
<dbReference type="EMBL" id="JABFUD020000015">
    <property type="protein sequence ID" value="KAI5068920.1"/>
    <property type="molecule type" value="Genomic_DNA"/>
</dbReference>
<sequence length="113" mass="12713">MAAALEAHDGGMSLRECSHQFGMSVNAIKAWMEGRTKTKRKGPTTIIPPLEEKALVNWEFQMQDAAHGVTLGSLKLKVAELCQMRATPFTNGVPGKSWWDSFRRRHPEITFRT</sequence>
<gene>
    <name evidence="3" type="ORF">GOP47_0015221</name>
</gene>
<name>A0A9D4ZCZ0_ADICA</name>